<dbReference type="Proteomes" id="UP000218172">
    <property type="component" value="Unassembled WGS sequence"/>
</dbReference>
<sequence length="210" mass="23657">DWRGSLFGKPDWADRPSSFNPSIAINRDLHTPGSFFKYNDVRVNMLALSLLHTWGAPLDDILKQRIMGPIGASDEWRWHGYEDSWVEIGTQSLHSLSGGAHWGGGLFISSLDHARYGYLFLRDGLWEGRQLISKDWIDKATTASAANKNYGYMWWLNTDNRVIRNAPETAYYASGAGGNSIWIDSVNDLLIVLRWVPRMDLVVTAITAAI</sequence>
<accession>A0A2A4ML60</accession>
<dbReference type="SUPFAM" id="SSF56601">
    <property type="entry name" value="beta-lactamase/transpeptidase-like"/>
    <property type="match status" value="1"/>
</dbReference>
<proteinExistence type="predicted"/>
<feature type="domain" description="Beta-lactamase-related" evidence="2">
    <location>
        <begin position="30"/>
        <end position="193"/>
    </location>
</feature>
<dbReference type="Gene3D" id="3.40.710.10">
    <property type="entry name" value="DD-peptidase/beta-lactamase superfamily"/>
    <property type="match status" value="1"/>
</dbReference>
<dbReference type="EMBL" id="NVQR01000087">
    <property type="protein sequence ID" value="PCH60610.1"/>
    <property type="molecule type" value="Genomic_DNA"/>
</dbReference>
<dbReference type="InterPro" id="IPR050789">
    <property type="entry name" value="Diverse_Enzym_Activities"/>
</dbReference>
<feature type="non-terminal residue" evidence="3">
    <location>
        <position position="1"/>
    </location>
</feature>
<dbReference type="PANTHER" id="PTHR43283">
    <property type="entry name" value="BETA-LACTAMASE-RELATED"/>
    <property type="match status" value="1"/>
</dbReference>
<organism evidence="3 4">
    <name type="scientific">SAR86 cluster bacterium</name>
    <dbReference type="NCBI Taxonomy" id="2030880"/>
    <lineage>
        <taxon>Bacteria</taxon>
        <taxon>Pseudomonadati</taxon>
        <taxon>Pseudomonadota</taxon>
        <taxon>Gammaproteobacteria</taxon>
        <taxon>SAR86 cluster</taxon>
    </lineage>
</organism>
<dbReference type="PANTHER" id="PTHR43283:SF11">
    <property type="entry name" value="BETA-LACTAMASE-RELATED DOMAIN-CONTAINING PROTEIN"/>
    <property type="match status" value="1"/>
</dbReference>
<dbReference type="InterPro" id="IPR001466">
    <property type="entry name" value="Beta-lactam-related"/>
</dbReference>
<reference evidence="4" key="1">
    <citation type="submission" date="2017-08" db="EMBL/GenBank/DDBJ databases">
        <title>A dynamic microbial community with high functional redundancy inhabits the cold, oxic subseafloor aquifer.</title>
        <authorList>
            <person name="Tully B.J."/>
            <person name="Wheat C.G."/>
            <person name="Glazer B.T."/>
            <person name="Huber J.A."/>
        </authorList>
    </citation>
    <scope>NUCLEOTIDE SEQUENCE [LARGE SCALE GENOMIC DNA]</scope>
</reference>
<evidence type="ECO:0000313" key="4">
    <source>
        <dbReference type="Proteomes" id="UP000218172"/>
    </source>
</evidence>
<evidence type="ECO:0000259" key="2">
    <source>
        <dbReference type="Pfam" id="PF00144"/>
    </source>
</evidence>
<comment type="caution">
    <text evidence="3">The sequence shown here is derived from an EMBL/GenBank/DDBJ whole genome shotgun (WGS) entry which is preliminary data.</text>
</comment>
<protein>
    <submittedName>
        <fullName evidence="3">Serine hydrolase</fullName>
    </submittedName>
</protein>
<dbReference type="InterPro" id="IPR012338">
    <property type="entry name" value="Beta-lactam/transpept-like"/>
</dbReference>
<dbReference type="Pfam" id="PF00144">
    <property type="entry name" value="Beta-lactamase"/>
    <property type="match status" value="1"/>
</dbReference>
<gene>
    <name evidence="3" type="ORF">COC19_05735</name>
</gene>
<name>A0A2A4ML60_9GAMM</name>
<evidence type="ECO:0000256" key="1">
    <source>
        <dbReference type="ARBA" id="ARBA00022801"/>
    </source>
</evidence>
<keyword evidence="1 3" id="KW-0378">Hydrolase</keyword>
<evidence type="ECO:0000313" key="3">
    <source>
        <dbReference type="EMBL" id="PCH60610.1"/>
    </source>
</evidence>
<dbReference type="AlphaFoldDB" id="A0A2A4ML60"/>
<dbReference type="GO" id="GO:0016787">
    <property type="term" value="F:hydrolase activity"/>
    <property type="evidence" value="ECO:0007669"/>
    <property type="project" value="UniProtKB-KW"/>
</dbReference>